<dbReference type="AlphaFoldDB" id="A0A517VSE9"/>
<gene>
    <name evidence="1" type="ORF">V144x_13940</name>
</gene>
<dbReference type="SUPFAM" id="SSF51445">
    <property type="entry name" value="(Trans)glycosidases"/>
    <property type="match status" value="1"/>
</dbReference>
<dbReference type="Proteomes" id="UP000318704">
    <property type="component" value="Chromosome"/>
</dbReference>
<accession>A0A517VSE9</accession>
<dbReference type="EMBL" id="CP037920">
    <property type="protein sequence ID" value="QDT95944.1"/>
    <property type="molecule type" value="Genomic_DNA"/>
</dbReference>
<proteinExistence type="predicted"/>
<reference evidence="1 2" key="1">
    <citation type="submission" date="2019-03" db="EMBL/GenBank/DDBJ databases">
        <title>Deep-cultivation of Planctomycetes and their phenomic and genomic characterization uncovers novel biology.</title>
        <authorList>
            <person name="Wiegand S."/>
            <person name="Jogler M."/>
            <person name="Boedeker C."/>
            <person name="Pinto D."/>
            <person name="Vollmers J."/>
            <person name="Rivas-Marin E."/>
            <person name="Kohn T."/>
            <person name="Peeters S.H."/>
            <person name="Heuer A."/>
            <person name="Rast P."/>
            <person name="Oberbeckmann S."/>
            <person name="Bunk B."/>
            <person name="Jeske O."/>
            <person name="Meyerdierks A."/>
            <person name="Storesund J.E."/>
            <person name="Kallscheuer N."/>
            <person name="Luecker S."/>
            <person name="Lage O.M."/>
            <person name="Pohl T."/>
            <person name="Merkel B.J."/>
            <person name="Hornburger P."/>
            <person name="Mueller R.-W."/>
            <person name="Bruemmer F."/>
            <person name="Labrenz M."/>
            <person name="Spormann A.M."/>
            <person name="Op den Camp H."/>
            <person name="Overmann J."/>
            <person name="Amann R."/>
            <person name="Jetten M.S.M."/>
            <person name="Mascher T."/>
            <person name="Medema M.H."/>
            <person name="Devos D.P."/>
            <person name="Kaster A.-K."/>
            <person name="Ovreas L."/>
            <person name="Rohde M."/>
            <person name="Galperin M.Y."/>
            <person name="Jogler C."/>
        </authorList>
    </citation>
    <scope>NUCLEOTIDE SEQUENCE [LARGE SCALE GENOMIC DNA]</scope>
    <source>
        <strain evidence="1 2">V144</strain>
    </source>
</reference>
<name>A0A517VSE9_9PLAN</name>
<dbReference type="KEGG" id="gaw:V144x_13940"/>
<dbReference type="InterPro" id="IPR052177">
    <property type="entry name" value="Divisome_Glycosyl_Hydrolase"/>
</dbReference>
<evidence type="ECO:0008006" key="3">
    <source>
        <dbReference type="Google" id="ProtNLM"/>
    </source>
</evidence>
<dbReference type="PANTHER" id="PTHR43405:SF1">
    <property type="entry name" value="GLYCOSYL HYDROLASE DIGH"/>
    <property type="match status" value="1"/>
</dbReference>
<dbReference type="RefSeq" id="WP_232102740.1">
    <property type="nucleotide sequence ID" value="NZ_CP037920.1"/>
</dbReference>
<evidence type="ECO:0000313" key="1">
    <source>
        <dbReference type="EMBL" id="QDT95944.1"/>
    </source>
</evidence>
<dbReference type="PANTHER" id="PTHR43405">
    <property type="entry name" value="GLYCOSYL HYDROLASE DIGH"/>
    <property type="match status" value="1"/>
</dbReference>
<organism evidence="1 2">
    <name type="scientific">Gimesia aquarii</name>
    <dbReference type="NCBI Taxonomy" id="2527964"/>
    <lineage>
        <taxon>Bacteria</taxon>
        <taxon>Pseudomonadati</taxon>
        <taxon>Planctomycetota</taxon>
        <taxon>Planctomycetia</taxon>
        <taxon>Planctomycetales</taxon>
        <taxon>Planctomycetaceae</taxon>
        <taxon>Gimesia</taxon>
    </lineage>
</organism>
<sequence>MAKQTMRTILSLIVITTTTQLSLQSVNAQIEKRPHIKIRGVYGGVPTQLLKQNMTLPELGINAIFMGSGGLTQERVALLKKQGAKVFAEFNTLHVANYLKEHPDAAPIGVDGKVCPAPQGWQGICPTHPGYRKYRMDEFRRVLKKFEIDGIWLDYHHSHASWERAVPDMPETCFCKRCLKQFQRETKTKLPDVPASELSKQLLGKHKETWVQWRCDVFTDWVREFRSVIDETRPQALLGTFHCPWSDTDFNGALKNKLAIDLKAQAKYMDVFSIMPYHARFNHPHDPAWISRQTAWLGKFLGIKGKPGERHKIWPIVQLSDWGESVAVEQVQLVLDHGTRLPATGVMVFRWGSLHPQTDKVDAMIKSYQALKP</sequence>
<evidence type="ECO:0000313" key="2">
    <source>
        <dbReference type="Proteomes" id="UP000318704"/>
    </source>
</evidence>
<dbReference type="InterPro" id="IPR017853">
    <property type="entry name" value="GH"/>
</dbReference>
<protein>
    <recommendedName>
        <fullName evidence="3">Glycosyl hydrolase-like 10 domain-containing protein</fullName>
    </recommendedName>
</protein>
<dbReference type="Gene3D" id="3.20.20.80">
    <property type="entry name" value="Glycosidases"/>
    <property type="match status" value="1"/>
</dbReference>